<dbReference type="InterPro" id="IPR029068">
    <property type="entry name" value="Glyas_Bleomycin-R_OHBP_Dase"/>
</dbReference>
<dbReference type="RefSeq" id="WP_189063883.1">
    <property type="nucleotide sequence ID" value="NZ_BMQM01000004.1"/>
</dbReference>
<dbReference type="Proteomes" id="UP000634308">
    <property type="component" value="Unassembled WGS sequence"/>
</dbReference>
<organism evidence="2 3">
    <name type="scientific">Deinococcus seoulensis</name>
    <dbReference type="NCBI Taxonomy" id="1837379"/>
    <lineage>
        <taxon>Bacteria</taxon>
        <taxon>Thermotogati</taxon>
        <taxon>Deinococcota</taxon>
        <taxon>Deinococci</taxon>
        <taxon>Deinococcales</taxon>
        <taxon>Deinococcaceae</taxon>
        <taxon>Deinococcus</taxon>
    </lineage>
</organism>
<dbReference type="PROSITE" id="PS51819">
    <property type="entry name" value="VOC"/>
    <property type="match status" value="1"/>
</dbReference>
<dbReference type="Gene3D" id="3.10.180.10">
    <property type="entry name" value="2,3-Dihydroxybiphenyl 1,2-Dioxygenase, domain 1"/>
    <property type="match status" value="1"/>
</dbReference>
<evidence type="ECO:0000313" key="2">
    <source>
        <dbReference type="EMBL" id="GGR50693.1"/>
    </source>
</evidence>
<dbReference type="PANTHER" id="PTHR21366">
    <property type="entry name" value="GLYOXALASE FAMILY PROTEIN"/>
    <property type="match status" value="1"/>
</dbReference>
<evidence type="ECO:0000313" key="3">
    <source>
        <dbReference type="Proteomes" id="UP000634308"/>
    </source>
</evidence>
<gene>
    <name evidence="2" type="ORF">GCM10008959_09970</name>
</gene>
<dbReference type="PANTHER" id="PTHR21366:SF14">
    <property type="entry name" value="GLYOXALASE DOMAIN-CONTAINING PROTEIN 5"/>
    <property type="match status" value="1"/>
</dbReference>
<keyword evidence="3" id="KW-1185">Reference proteome</keyword>
<protein>
    <submittedName>
        <fullName evidence="2">Biphenyl-2,3-diol 1,2-dioxygenase</fullName>
    </submittedName>
</protein>
<comment type="caution">
    <text evidence="2">The sequence shown here is derived from an EMBL/GenBank/DDBJ whole genome shotgun (WGS) entry which is preliminary data.</text>
</comment>
<dbReference type="InterPro" id="IPR037523">
    <property type="entry name" value="VOC_core"/>
</dbReference>
<dbReference type="EMBL" id="BMQM01000004">
    <property type="protein sequence ID" value="GGR50693.1"/>
    <property type="molecule type" value="Genomic_DNA"/>
</dbReference>
<dbReference type="Pfam" id="PF00903">
    <property type="entry name" value="Glyoxalase"/>
    <property type="match status" value="1"/>
</dbReference>
<dbReference type="SUPFAM" id="SSF54593">
    <property type="entry name" value="Glyoxalase/Bleomycin resistance protein/Dihydroxybiphenyl dioxygenase"/>
    <property type="match status" value="1"/>
</dbReference>
<name>A0ABQ2RRU2_9DEIO</name>
<feature type="domain" description="VOC" evidence="1">
    <location>
        <begin position="4"/>
        <end position="124"/>
    </location>
</feature>
<reference evidence="3" key="1">
    <citation type="journal article" date="2019" name="Int. J. Syst. Evol. Microbiol.">
        <title>The Global Catalogue of Microorganisms (GCM) 10K type strain sequencing project: providing services to taxonomists for standard genome sequencing and annotation.</title>
        <authorList>
            <consortium name="The Broad Institute Genomics Platform"/>
            <consortium name="The Broad Institute Genome Sequencing Center for Infectious Disease"/>
            <person name="Wu L."/>
            <person name="Ma J."/>
        </authorList>
    </citation>
    <scope>NUCLEOTIDE SEQUENCE [LARGE SCALE GENOMIC DNA]</scope>
    <source>
        <strain evidence="3">JCM 31404</strain>
    </source>
</reference>
<accession>A0ABQ2RRU2</accession>
<dbReference type="InterPro" id="IPR004360">
    <property type="entry name" value="Glyas_Fos-R_dOase_dom"/>
</dbReference>
<dbReference type="InterPro" id="IPR050383">
    <property type="entry name" value="GlyoxalaseI/FosfomycinResist"/>
</dbReference>
<evidence type="ECO:0000259" key="1">
    <source>
        <dbReference type="PROSITE" id="PS51819"/>
    </source>
</evidence>
<proteinExistence type="predicted"/>
<sequence>MNVRLDHCVLHVCDWARSNEFYARVLGAEVIPCGQGFAYRFGAQQLNLHGPGLSPQPLARVPVAPGGSDLCFVWDGPVSGAAAHLGACGVPVELGPVARAGAQGNGLSVYFRDPDGSLLEFISYEQSSEQEGA</sequence>